<dbReference type="EMBL" id="JASSZA010000006">
    <property type="protein sequence ID" value="KAK2107897.1"/>
    <property type="molecule type" value="Genomic_DNA"/>
</dbReference>
<reference evidence="4 5" key="1">
    <citation type="submission" date="2023-05" db="EMBL/GenBank/DDBJ databases">
        <title>B98-5 Cell Line De Novo Hybrid Assembly: An Optical Mapping Approach.</title>
        <authorList>
            <person name="Kananen K."/>
            <person name="Auerbach J.A."/>
            <person name="Kautto E."/>
            <person name="Blachly J.S."/>
        </authorList>
    </citation>
    <scope>NUCLEOTIDE SEQUENCE [LARGE SCALE GENOMIC DNA]</scope>
    <source>
        <strain evidence="4">B95-8</strain>
        <tissue evidence="4">Cell line</tissue>
    </source>
</reference>
<dbReference type="Gene3D" id="3.90.70.10">
    <property type="entry name" value="Cysteine proteinases"/>
    <property type="match status" value="1"/>
</dbReference>
<feature type="domain" description="Peptidase C1A papain C-terminal" evidence="3">
    <location>
        <begin position="1"/>
        <end position="94"/>
    </location>
</feature>
<dbReference type="InterPro" id="IPR039417">
    <property type="entry name" value="Peptidase_C1A_papain-like"/>
</dbReference>
<proteinExistence type="inferred from homology"/>
<gene>
    <name evidence="4" type="ORF">P7K49_013062</name>
</gene>
<dbReference type="InterPro" id="IPR025661">
    <property type="entry name" value="Pept_asp_AS"/>
</dbReference>
<dbReference type="CDD" id="cd02248">
    <property type="entry name" value="Peptidase_C1A"/>
    <property type="match status" value="1"/>
</dbReference>
<dbReference type="PANTHER" id="PTHR12411">
    <property type="entry name" value="CYSTEINE PROTEASE FAMILY C1-RELATED"/>
    <property type="match status" value="1"/>
</dbReference>
<name>A0ABQ9VEU7_SAGOE</name>
<organism evidence="4 5">
    <name type="scientific">Saguinus oedipus</name>
    <name type="common">Cotton-top tamarin</name>
    <name type="synonym">Oedipomidas oedipus</name>
    <dbReference type="NCBI Taxonomy" id="9490"/>
    <lineage>
        <taxon>Eukaryota</taxon>
        <taxon>Metazoa</taxon>
        <taxon>Chordata</taxon>
        <taxon>Craniata</taxon>
        <taxon>Vertebrata</taxon>
        <taxon>Euteleostomi</taxon>
        <taxon>Mammalia</taxon>
        <taxon>Eutheria</taxon>
        <taxon>Euarchontoglires</taxon>
        <taxon>Primates</taxon>
        <taxon>Haplorrhini</taxon>
        <taxon>Platyrrhini</taxon>
        <taxon>Cebidae</taxon>
        <taxon>Callitrichinae</taxon>
        <taxon>Saguinus</taxon>
    </lineage>
</organism>
<comment type="caution">
    <text evidence="4">The sequence shown here is derived from an EMBL/GenBank/DDBJ whole genome shotgun (WGS) entry which is preliminary data.</text>
</comment>
<dbReference type="Pfam" id="PF00112">
    <property type="entry name" value="Peptidase_C1"/>
    <property type="match status" value="1"/>
</dbReference>
<protein>
    <recommendedName>
        <fullName evidence="3">Peptidase C1A papain C-terminal domain-containing protein</fullName>
    </recommendedName>
</protein>
<dbReference type="SUPFAM" id="SSF54001">
    <property type="entry name" value="Cysteine proteinases"/>
    <property type="match status" value="1"/>
</dbReference>
<dbReference type="InterPro" id="IPR025660">
    <property type="entry name" value="Pept_his_AS"/>
</dbReference>
<dbReference type="PROSITE" id="PS00639">
    <property type="entry name" value="THIOL_PROTEASE_HIS"/>
    <property type="match status" value="1"/>
</dbReference>
<dbReference type="Proteomes" id="UP001266305">
    <property type="component" value="Unassembled WGS sequence"/>
</dbReference>
<sequence>MVEAVALYNPVSFAFEVTQDFMMYKRGIYSSTSCHKTPDKVNHAVLAVGYGEENGIPYWIVKNSWGPQWGMNGYFLIERGKNMCGLAACASYPVPLPSSGLAEMERNEQPGPGWRSRPGGSFGDMDRAAQLSALTSVHSLETYKKKEFHYELTRICNPKVTSRVP</sequence>
<dbReference type="InterPro" id="IPR038765">
    <property type="entry name" value="Papain-like_cys_pep_sf"/>
</dbReference>
<accession>A0ABQ9VEU7</accession>
<dbReference type="InterPro" id="IPR013128">
    <property type="entry name" value="Peptidase_C1A"/>
</dbReference>
<evidence type="ECO:0000259" key="3">
    <source>
        <dbReference type="SMART" id="SM00645"/>
    </source>
</evidence>
<dbReference type="InterPro" id="IPR000668">
    <property type="entry name" value="Peptidase_C1A_C"/>
</dbReference>
<evidence type="ECO:0000313" key="4">
    <source>
        <dbReference type="EMBL" id="KAK2107897.1"/>
    </source>
</evidence>
<dbReference type="PROSITE" id="PS00640">
    <property type="entry name" value="THIOL_PROTEASE_ASN"/>
    <property type="match status" value="1"/>
</dbReference>
<comment type="similarity">
    <text evidence="1">Belongs to the peptidase C1 family.</text>
</comment>
<dbReference type="SMART" id="SM00645">
    <property type="entry name" value="Pept_C1"/>
    <property type="match status" value="1"/>
</dbReference>
<keyword evidence="2" id="KW-1015">Disulfide bond</keyword>
<evidence type="ECO:0000256" key="1">
    <source>
        <dbReference type="ARBA" id="ARBA00008455"/>
    </source>
</evidence>
<keyword evidence="5" id="KW-1185">Reference proteome</keyword>
<evidence type="ECO:0000313" key="5">
    <source>
        <dbReference type="Proteomes" id="UP001266305"/>
    </source>
</evidence>
<evidence type="ECO:0000256" key="2">
    <source>
        <dbReference type="ARBA" id="ARBA00023157"/>
    </source>
</evidence>